<accession>A0A0E9T1Y0</accession>
<proteinExistence type="predicted"/>
<evidence type="ECO:0000256" key="1">
    <source>
        <dbReference type="SAM" id="Phobius"/>
    </source>
</evidence>
<organism evidence="2">
    <name type="scientific">Anguilla anguilla</name>
    <name type="common">European freshwater eel</name>
    <name type="synonym">Muraena anguilla</name>
    <dbReference type="NCBI Taxonomy" id="7936"/>
    <lineage>
        <taxon>Eukaryota</taxon>
        <taxon>Metazoa</taxon>
        <taxon>Chordata</taxon>
        <taxon>Craniata</taxon>
        <taxon>Vertebrata</taxon>
        <taxon>Euteleostomi</taxon>
        <taxon>Actinopterygii</taxon>
        <taxon>Neopterygii</taxon>
        <taxon>Teleostei</taxon>
        <taxon>Anguilliformes</taxon>
        <taxon>Anguillidae</taxon>
        <taxon>Anguilla</taxon>
    </lineage>
</organism>
<protein>
    <submittedName>
        <fullName evidence="2">Uncharacterized protein</fullName>
    </submittedName>
</protein>
<reference evidence="2" key="1">
    <citation type="submission" date="2014-11" db="EMBL/GenBank/DDBJ databases">
        <authorList>
            <person name="Amaro Gonzalez C."/>
        </authorList>
    </citation>
    <scope>NUCLEOTIDE SEQUENCE</scope>
</reference>
<sequence>MRIYKLATFVKRKKILTRCVILLLIIIMKGICWQMSFLPFLIHME</sequence>
<name>A0A0E9T1Y0_ANGAN</name>
<dbReference type="AlphaFoldDB" id="A0A0E9T1Y0"/>
<feature type="transmembrane region" description="Helical" evidence="1">
    <location>
        <begin position="20"/>
        <end position="42"/>
    </location>
</feature>
<dbReference type="EMBL" id="GBXM01061045">
    <property type="protein sequence ID" value="JAH47532.1"/>
    <property type="molecule type" value="Transcribed_RNA"/>
</dbReference>
<evidence type="ECO:0000313" key="2">
    <source>
        <dbReference type="EMBL" id="JAH47532.1"/>
    </source>
</evidence>
<keyword evidence="1" id="KW-1133">Transmembrane helix</keyword>
<reference evidence="2" key="2">
    <citation type="journal article" date="2015" name="Fish Shellfish Immunol.">
        <title>Early steps in the European eel (Anguilla anguilla)-Vibrio vulnificus interaction in the gills: Role of the RtxA13 toxin.</title>
        <authorList>
            <person name="Callol A."/>
            <person name="Pajuelo D."/>
            <person name="Ebbesson L."/>
            <person name="Teles M."/>
            <person name="MacKenzie S."/>
            <person name="Amaro C."/>
        </authorList>
    </citation>
    <scope>NUCLEOTIDE SEQUENCE</scope>
</reference>
<keyword evidence="1" id="KW-0812">Transmembrane</keyword>
<keyword evidence="1" id="KW-0472">Membrane</keyword>